<dbReference type="SUPFAM" id="SSF53335">
    <property type="entry name" value="S-adenosyl-L-methionine-dependent methyltransferases"/>
    <property type="match status" value="1"/>
</dbReference>
<evidence type="ECO:0000313" key="1">
    <source>
        <dbReference type="EMBL" id="CAA9891058.1"/>
    </source>
</evidence>
<dbReference type="CDD" id="cd02440">
    <property type="entry name" value="AdoMet_MTases"/>
    <property type="match status" value="1"/>
</dbReference>
<keyword evidence="2" id="KW-1185">Reference proteome</keyword>
<dbReference type="Gene3D" id="3.40.50.2000">
    <property type="entry name" value="Glycogen Phosphorylase B"/>
    <property type="match status" value="1"/>
</dbReference>
<dbReference type="Pfam" id="PF13578">
    <property type="entry name" value="Methyltransf_24"/>
    <property type="match status" value="1"/>
</dbReference>
<dbReference type="RefSeq" id="WP_174625949.1">
    <property type="nucleotide sequence ID" value="NZ_CADCXN010000062.1"/>
</dbReference>
<dbReference type="InterPro" id="IPR051199">
    <property type="entry name" value="LPS_LOS_Heptosyltrfase"/>
</dbReference>
<dbReference type="Gene3D" id="3.40.50.150">
    <property type="entry name" value="Vaccinia Virus protein VP39"/>
    <property type="match status" value="1"/>
</dbReference>
<name>A0A8S0X159_9GAMM</name>
<gene>
    <name evidence="1" type="ORF">METHB2_330011</name>
</gene>
<reference evidence="1 2" key="1">
    <citation type="submission" date="2020-02" db="EMBL/GenBank/DDBJ databases">
        <authorList>
            <person name="Hogendoorn C."/>
        </authorList>
    </citation>
    <scope>NUCLEOTIDE SEQUENCE [LARGE SCALE GENOMIC DNA]</scope>
    <source>
        <strain evidence="1">METHB21</strain>
    </source>
</reference>
<dbReference type="AlphaFoldDB" id="A0A8S0X159"/>
<dbReference type="PANTHER" id="PTHR30160:SF1">
    <property type="entry name" value="LIPOPOLYSACCHARIDE 1,2-N-ACETYLGLUCOSAMINETRANSFERASE-RELATED"/>
    <property type="match status" value="1"/>
</dbReference>
<evidence type="ECO:0000313" key="2">
    <source>
        <dbReference type="Proteomes" id="UP000494216"/>
    </source>
</evidence>
<dbReference type="EMBL" id="CADCXN010000062">
    <property type="protein sequence ID" value="CAA9891058.1"/>
    <property type="molecule type" value="Genomic_DNA"/>
</dbReference>
<sequence>MDIAPKTDIQVKIHFGHGLGDCVYFAHQLPLYVKRGYEITLSCNSDKRILFEPCGVKITDDRDGSPEVSWDESEPVSNVTANNYWICNKAGINIGNPPMPNIGNTQDLWHEFCNVKLDAISLIPKEDWDAVRIFLEQLPRPVILIHSIGNSFQETKSLSPQLTIELYRNLLDRFEGTLVLLDWDNRMPKLASSRVRHLTDDWMWIEVPRLLALIEESDLLIGIDSGPFHLARYTNTPALGLFPNNYHYPARIALPRDKQLTIVPRNSTIEWNKKVRIAYNIVHCEGDSITPEFIADNAMRMLQPARYLGDERIGADVQLQQFVLDWEHGYANGLSQYVDRHHSYDLVLKEISNRFSHPLIVETGCIRADEDWRGAGYSTYLLGAYLQRVGGELISVDISPDNCDFARSATEEMSCVTIQCEDSVSFLKEFDRPIDVLLIDSLDTERPESAEHAINEVQAAMKNLHRSSLIIFDDTVYQSQAYIGKGAKAIPWLLENGWQILYSGYQTLLTRPQNVFMNKSLRKLILRCPLSPGDILMLTAAVRDLHKTHPGKFLTDIRTTCAEIWENNPYITQIDENDSDVEDIYCEYPLINHSNQLPYHFIHGFRLFLQDKLGVEIKPHAFKGDIHLSALEKSWMSQIEESEGLGTRFWICVSGGKLDYTAKWWDPDQMQQVVDYFRDRIRFVQCGEANHIHPKLRG</sequence>
<dbReference type="GO" id="GO:0009244">
    <property type="term" value="P:lipopolysaccharide core region biosynthetic process"/>
    <property type="evidence" value="ECO:0007669"/>
    <property type="project" value="TreeGrafter"/>
</dbReference>
<organism evidence="1 2">
    <name type="scientific">Candidatus Methylobacter favarea</name>
    <dbReference type="NCBI Taxonomy" id="2707345"/>
    <lineage>
        <taxon>Bacteria</taxon>
        <taxon>Pseudomonadati</taxon>
        <taxon>Pseudomonadota</taxon>
        <taxon>Gammaproteobacteria</taxon>
        <taxon>Methylococcales</taxon>
        <taxon>Methylococcaceae</taxon>
        <taxon>Methylobacter</taxon>
    </lineage>
</organism>
<comment type="caution">
    <text evidence="1">The sequence shown here is derived from an EMBL/GenBank/DDBJ whole genome shotgun (WGS) entry which is preliminary data.</text>
</comment>
<dbReference type="SUPFAM" id="SSF53756">
    <property type="entry name" value="UDP-Glycosyltransferase/glycogen phosphorylase"/>
    <property type="match status" value="2"/>
</dbReference>
<dbReference type="GO" id="GO:0008713">
    <property type="term" value="F:ADP-heptose-lipopolysaccharide heptosyltransferase activity"/>
    <property type="evidence" value="ECO:0007669"/>
    <property type="project" value="TreeGrafter"/>
</dbReference>
<accession>A0A8S0X159</accession>
<dbReference type="GO" id="GO:0005829">
    <property type="term" value="C:cytosol"/>
    <property type="evidence" value="ECO:0007669"/>
    <property type="project" value="TreeGrafter"/>
</dbReference>
<protein>
    <submittedName>
        <fullName evidence="1">Uncharacterized protein</fullName>
    </submittedName>
</protein>
<dbReference type="InterPro" id="IPR029063">
    <property type="entry name" value="SAM-dependent_MTases_sf"/>
</dbReference>
<dbReference type="PANTHER" id="PTHR30160">
    <property type="entry name" value="TETRAACYLDISACCHARIDE 4'-KINASE-RELATED"/>
    <property type="match status" value="1"/>
</dbReference>
<dbReference type="Proteomes" id="UP000494216">
    <property type="component" value="Unassembled WGS sequence"/>
</dbReference>
<proteinExistence type="predicted"/>